<feature type="non-terminal residue" evidence="2">
    <location>
        <position position="54"/>
    </location>
</feature>
<reference evidence="2" key="1">
    <citation type="journal article" date="2014" name="Front. Microbiol.">
        <title>High frequency of phylogenetically diverse reductive dehalogenase-homologous genes in deep subseafloor sedimentary metagenomes.</title>
        <authorList>
            <person name="Kawai M."/>
            <person name="Futagami T."/>
            <person name="Toyoda A."/>
            <person name="Takaki Y."/>
            <person name="Nishi S."/>
            <person name="Hori S."/>
            <person name="Arai W."/>
            <person name="Tsubouchi T."/>
            <person name="Morono Y."/>
            <person name="Uchiyama I."/>
            <person name="Ito T."/>
            <person name="Fujiyama A."/>
            <person name="Inagaki F."/>
            <person name="Takami H."/>
        </authorList>
    </citation>
    <scope>NUCLEOTIDE SEQUENCE</scope>
    <source>
        <strain evidence="2">Expedition CK06-06</strain>
    </source>
</reference>
<keyword evidence="1" id="KW-0472">Membrane</keyword>
<keyword evidence="1" id="KW-1133">Transmembrane helix</keyword>
<gene>
    <name evidence="2" type="ORF">S01H4_47841</name>
</gene>
<dbReference type="AlphaFoldDB" id="X1E1H3"/>
<feature type="transmembrane region" description="Helical" evidence="1">
    <location>
        <begin position="20"/>
        <end position="43"/>
    </location>
</feature>
<keyword evidence="1" id="KW-0812">Transmembrane</keyword>
<evidence type="ECO:0000256" key="1">
    <source>
        <dbReference type="SAM" id="Phobius"/>
    </source>
</evidence>
<name>X1E1H3_9ZZZZ</name>
<organism evidence="2">
    <name type="scientific">marine sediment metagenome</name>
    <dbReference type="NCBI Taxonomy" id="412755"/>
    <lineage>
        <taxon>unclassified sequences</taxon>
        <taxon>metagenomes</taxon>
        <taxon>ecological metagenomes</taxon>
    </lineage>
</organism>
<dbReference type="EMBL" id="BART01026904">
    <property type="protein sequence ID" value="GAH02483.1"/>
    <property type="molecule type" value="Genomic_DNA"/>
</dbReference>
<proteinExistence type="predicted"/>
<protein>
    <submittedName>
        <fullName evidence="2">Uncharacterized protein</fullName>
    </submittedName>
</protein>
<comment type="caution">
    <text evidence="2">The sequence shown here is derived from an EMBL/GenBank/DDBJ whole genome shotgun (WGS) entry which is preliminary data.</text>
</comment>
<evidence type="ECO:0000313" key="2">
    <source>
        <dbReference type="EMBL" id="GAH02483.1"/>
    </source>
</evidence>
<sequence length="54" mass="6170">MTKLFTIARNTFTETIRQPIYAIIIIAVLLLITLSPSITMYSLEDDDKLLREIG</sequence>
<accession>X1E1H3</accession>